<evidence type="ECO:0000313" key="6">
    <source>
        <dbReference type="EnsemblPlants" id="TraesCS1B02G270200.1"/>
    </source>
</evidence>
<feature type="transmembrane region" description="Helical" evidence="5">
    <location>
        <begin position="6"/>
        <end position="25"/>
    </location>
</feature>
<reference evidence="6" key="2">
    <citation type="submission" date="2018-10" db="UniProtKB">
        <authorList>
            <consortium name="EnsemblPlants"/>
        </authorList>
    </citation>
    <scope>IDENTIFICATION</scope>
</reference>
<sequence>MDLESSDLWLAIAILSITVALIGIARRRLTFNPVCTKSLPPMVNSITLLGQLPKLLMRGIQATTHDLYTKFGSVFTINLFGQKITFLTGPKVSAHFFQAPESEISQEVGFGVDSATRSEQIRFSVDALRPSKLRNHVDPMLQEVEGYFAKWGQEGIIDLKHELSQVLLLILGRCLLGKEIREKMLDDFYALSHDVENDLNLINLVFPYIPTAINHRRDRACSKLAEMLSEIDALQSLIHSKYKDGHSMTKSEVIGLIVALIFVGKHMSSQSSAGIGAYLLNDIKCLVAVVEEQKQIIKKHRDRIDYGVLLEMDTLHGCIKEALWLHPTTPVLIRKAHKHFMVDKEGNEYNIPAGHTLVMLGNAVISKNFLRSRKIYLGDA</sequence>
<comment type="similarity">
    <text evidence="1">Belongs to the cytochrome P450 family.</text>
</comment>
<keyword evidence="5" id="KW-0472">Membrane</keyword>
<organism evidence="6">
    <name type="scientific">Triticum aestivum</name>
    <name type="common">Wheat</name>
    <dbReference type="NCBI Taxonomy" id="4565"/>
    <lineage>
        <taxon>Eukaryota</taxon>
        <taxon>Viridiplantae</taxon>
        <taxon>Streptophyta</taxon>
        <taxon>Embryophyta</taxon>
        <taxon>Tracheophyta</taxon>
        <taxon>Spermatophyta</taxon>
        <taxon>Magnoliopsida</taxon>
        <taxon>Liliopsida</taxon>
        <taxon>Poales</taxon>
        <taxon>Poaceae</taxon>
        <taxon>BOP clade</taxon>
        <taxon>Pooideae</taxon>
        <taxon>Triticodae</taxon>
        <taxon>Triticeae</taxon>
        <taxon>Triticinae</taxon>
        <taxon>Triticum</taxon>
    </lineage>
</organism>
<evidence type="ECO:0000256" key="5">
    <source>
        <dbReference type="SAM" id="Phobius"/>
    </source>
</evidence>
<dbReference type="Proteomes" id="UP000019116">
    <property type="component" value="Chromosome 1B"/>
</dbReference>
<dbReference type="Pfam" id="PF00067">
    <property type="entry name" value="p450"/>
    <property type="match status" value="1"/>
</dbReference>
<dbReference type="Gramene" id="TraesCS1B02G270200.1">
    <property type="protein sequence ID" value="TraesCS1B02G270200.1"/>
    <property type="gene ID" value="TraesCS1B02G270200"/>
</dbReference>
<dbReference type="GO" id="GO:0005506">
    <property type="term" value="F:iron ion binding"/>
    <property type="evidence" value="ECO:0007669"/>
    <property type="project" value="InterPro"/>
</dbReference>
<dbReference type="GO" id="GO:0016705">
    <property type="term" value="F:oxidoreductase activity, acting on paired donors, with incorporation or reduction of molecular oxygen"/>
    <property type="evidence" value="ECO:0007669"/>
    <property type="project" value="InterPro"/>
</dbReference>
<keyword evidence="4" id="KW-0408">Iron</keyword>
<dbReference type="PANTHER" id="PTHR24304">
    <property type="entry name" value="CYTOCHROME P450 FAMILY 7"/>
    <property type="match status" value="1"/>
</dbReference>
<evidence type="ECO:0000256" key="1">
    <source>
        <dbReference type="ARBA" id="ARBA00010617"/>
    </source>
</evidence>
<dbReference type="InterPro" id="IPR050529">
    <property type="entry name" value="CYP450_sterol_14alpha_dmase"/>
</dbReference>
<accession>A0A3B5Z058</accession>
<dbReference type="Gene3D" id="1.10.630.10">
    <property type="entry name" value="Cytochrome P450"/>
    <property type="match status" value="1"/>
</dbReference>
<dbReference type="STRING" id="4565.A0A3B5Z058"/>
<protein>
    <recommendedName>
        <fullName evidence="8">Cytochrome P450</fullName>
    </recommendedName>
</protein>
<dbReference type="SUPFAM" id="SSF48264">
    <property type="entry name" value="Cytochrome P450"/>
    <property type="match status" value="1"/>
</dbReference>
<dbReference type="PRINTS" id="PR00465">
    <property type="entry name" value="EP450IV"/>
</dbReference>
<dbReference type="Gramene" id="TraesCS1B03G0755300.1">
    <property type="protein sequence ID" value="TraesCS1B03G0755300.1.CDS"/>
    <property type="gene ID" value="TraesCS1B03G0755300"/>
</dbReference>
<keyword evidence="7" id="KW-1185">Reference proteome</keyword>
<dbReference type="AlphaFoldDB" id="A0A3B5Z058"/>
<proteinExistence type="inferred from homology"/>
<dbReference type="SMR" id="A0A3B5Z058"/>
<dbReference type="GO" id="GO:0020037">
    <property type="term" value="F:heme binding"/>
    <property type="evidence" value="ECO:0007669"/>
    <property type="project" value="InterPro"/>
</dbReference>
<evidence type="ECO:0000256" key="3">
    <source>
        <dbReference type="ARBA" id="ARBA00022723"/>
    </source>
</evidence>
<dbReference type="GO" id="GO:0016491">
    <property type="term" value="F:oxidoreductase activity"/>
    <property type="evidence" value="ECO:0000318"/>
    <property type="project" value="GO_Central"/>
</dbReference>
<dbReference type="EnsemblPlants" id="TraesCS1B02G270200.1">
    <property type="protein sequence ID" value="TraesCS1B02G270200.1"/>
    <property type="gene ID" value="TraesCS1B02G270200"/>
</dbReference>
<evidence type="ECO:0008006" key="8">
    <source>
        <dbReference type="Google" id="ProtNLM"/>
    </source>
</evidence>
<evidence type="ECO:0000256" key="4">
    <source>
        <dbReference type="ARBA" id="ARBA00023004"/>
    </source>
</evidence>
<dbReference type="InterPro" id="IPR001128">
    <property type="entry name" value="Cyt_P450"/>
</dbReference>
<keyword evidence="2" id="KW-0349">Heme</keyword>
<keyword evidence="5" id="KW-1133">Transmembrane helix</keyword>
<dbReference type="OrthoDB" id="1055148at2759"/>
<keyword evidence="5" id="KW-0812">Transmembrane</keyword>
<dbReference type="GO" id="GO:0016126">
    <property type="term" value="P:sterol biosynthetic process"/>
    <property type="evidence" value="ECO:0000318"/>
    <property type="project" value="GO_Central"/>
</dbReference>
<dbReference type="GO" id="GO:0004497">
    <property type="term" value="F:monooxygenase activity"/>
    <property type="evidence" value="ECO:0007669"/>
    <property type="project" value="InterPro"/>
</dbReference>
<dbReference type="PANTHER" id="PTHR24304:SF2">
    <property type="entry name" value="24-HYDROXYCHOLESTEROL 7-ALPHA-HYDROXYLASE"/>
    <property type="match status" value="1"/>
</dbReference>
<reference evidence="6" key="1">
    <citation type="submission" date="2018-08" db="EMBL/GenBank/DDBJ databases">
        <authorList>
            <person name="Rossello M."/>
        </authorList>
    </citation>
    <scope>NUCLEOTIDE SEQUENCE [LARGE SCALE GENOMIC DNA]</scope>
    <source>
        <strain evidence="6">cv. Chinese Spring</strain>
    </source>
</reference>
<evidence type="ECO:0000256" key="2">
    <source>
        <dbReference type="ARBA" id="ARBA00022617"/>
    </source>
</evidence>
<name>A0A3B5Z058_WHEAT</name>
<keyword evidence="3" id="KW-0479">Metal-binding</keyword>
<evidence type="ECO:0000313" key="7">
    <source>
        <dbReference type="Proteomes" id="UP000019116"/>
    </source>
</evidence>
<dbReference type="InterPro" id="IPR036396">
    <property type="entry name" value="Cyt_P450_sf"/>
</dbReference>
<dbReference type="InterPro" id="IPR002403">
    <property type="entry name" value="Cyt_P450_E_grp-IV"/>
</dbReference>